<dbReference type="InterPro" id="IPR036188">
    <property type="entry name" value="FAD/NAD-bd_sf"/>
</dbReference>
<dbReference type="NCBIfam" id="NF045663">
    <property type="entry name" value="diclust_near_Sec"/>
    <property type="match status" value="1"/>
</dbReference>
<dbReference type="Proteomes" id="UP000698963">
    <property type="component" value="Unassembled WGS sequence"/>
</dbReference>
<dbReference type="InterPro" id="IPR028261">
    <property type="entry name" value="DPD_II"/>
</dbReference>
<proteinExistence type="predicted"/>
<evidence type="ECO:0000256" key="4">
    <source>
        <dbReference type="ARBA" id="ARBA00023004"/>
    </source>
</evidence>
<evidence type="ECO:0000256" key="2">
    <source>
        <dbReference type="ARBA" id="ARBA00022723"/>
    </source>
</evidence>
<keyword evidence="2" id="KW-0479">Metal-binding</keyword>
<dbReference type="Pfam" id="PF02754">
    <property type="entry name" value="CCG"/>
    <property type="match status" value="2"/>
</dbReference>
<feature type="domain" description="4Fe-4S ferredoxin-type" evidence="6">
    <location>
        <begin position="345"/>
        <end position="373"/>
    </location>
</feature>
<dbReference type="Pfam" id="PF14691">
    <property type="entry name" value="Fer4_20"/>
    <property type="match status" value="1"/>
</dbReference>
<keyword evidence="5" id="KW-0411">Iron-sulfur</keyword>
<dbReference type="GO" id="GO:0046872">
    <property type="term" value="F:metal ion binding"/>
    <property type="evidence" value="ECO:0007669"/>
    <property type="project" value="UniProtKB-KW"/>
</dbReference>
<dbReference type="Pfam" id="PF13534">
    <property type="entry name" value="Fer4_17"/>
    <property type="match status" value="1"/>
</dbReference>
<name>A0A921AV31_9BACT</name>
<dbReference type="EMBL" id="DYZA01000057">
    <property type="protein sequence ID" value="HJD96611.1"/>
    <property type="molecule type" value="Genomic_DNA"/>
</dbReference>
<gene>
    <name evidence="7" type="ORF">K8W16_03055</name>
</gene>
<dbReference type="AlphaFoldDB" id="A0A921AV31"/>
<keyword evidence="3" id="KW-0560">Oxidoreductase</keyword>
<keyword evidence="1" id="KW-0004">4Fe-4S</keyword>
<reference evidence="7" key="1">
    <citation type="journal article" date="2021" name="PeerJ">
        <title>Extensive microbial diversity within the chicken gut microbiome revealed by metagenomics and culture.</title>
        <authorList>
            <person name="Gilroy R."/>
            <person name="Ravi A."/>
            <person name="Getino M."/>
            <person name="Pursley I."/>
            <person name="Horton D.L."/>
            <person name="Alikhan N.F."/>
            <person name="Baker D."/>
            <person name="Gharbi K."/>
            <person name="Hall N."/>
            <person name="Watson M."/>
            <person name="Adriaenssens E.M."/>
            <person name="Foster-Nyarko E."/>
            <person name="Jarju S."/>
            <person name="Secka A."/>
            <person name="Antonio M."/>
            <person name="Oren A."/>
            <person name="Chaudhuri R.R."/>
            <person name="La Ragione R."/>
            <person name="Hildebrand F."/>
            <person name="Pallen M.J."/>
        </authorList>
    </citation>
    <scope>NUCLEOTIDE SEQUENCE</scope>
    <source>
        <strain evidence="7">ChiGjej2B2-19336</strain>
    </source>
</reference>
<dbReference type="Gene3D" id="1.10.1060.10">
    <property type="entry name" value="Alpha-helical ferredoxin"/>
    <property type="match status" value="2"/>
</dbReference>
<dbReference type="SUPFAM" id="SSF51905">
    <property type="entry name" value="FAD/NAD(P)-binding domain"/>
    <property type="match status" value="1"/>
</dbReference>
<dbReference type="RefSeq" id="WP_304121045.1">
    <property type="nucleotide sequence ID" value="NZ_DYZA01000057.1"/>
</dbReference>
<dbReference type="PANTHER" id="PTHR43255:SF1">
    <property type="entry name" value="IRON-SULFUR-BINDING OXIDOREDUCTASE FADF-RELATED"/>
    <property type="match status" value="1"/>
</dbReference>
<dbReference type="GO" id="GO:0051539">
    <property type="term" value="F:4 iron, 4 sulfur cluster binding"/>
    <property type="evidence" value="ECO:0007669"/>
    <property type="project" value="UniProtKB-KW"/>
</dbReference>
<dbReference type="PROSITE" id="PS00198">
    <property type="entry name" value="4FE4S_FER_1"/>
    <property type="match status" value="1"/>
</dbReference>
<dbReference type="PANTHER" id="PTHR43255">
    <property type="entry name" value="IRON-SULFUR-BINDING OXIDOREDUCTASE FADF-RELATED-RELATED"/>
    <property type="match status" value="1"/>
</dbReference>
<keyword evidence="4" id="KW-0408">Iron</keyword>
<evidence type="ECO:0000313" key="7">
    <source>
        <dbReference type="EMBL" id="HJD96611.1"/>
    </source>
</evidence>
<comment type="caution">
    <text evidence="7">The sequence shown here is derived from an EMBL/GenBank/DDBJ whole genome shotgun (WGS) entry which is preliminary data.</text>
</comment>
<accession>A0A921AV31</accession>
<evidence type="ECO:0000259" key="6">
    <source>
        <dbReference type="PROSITE" id="PS51379"/>
    </source>
</evidence>
<sequence>MLEQSQLHAIEARCTQEAAPRCRTACPLDMDVRSFLECLAAGRTRDARKFVERHLPLPAVLTAVCDHPCENACLRRDLGGSLAVSALEKFCMKAAPQQSRPLIRPPKAQNLAVLGAGLAGLTAAFDISHKGFSVTVYHEGPREEAMQRAFPALDAAPLAEELNALEKFHVRFVSAPLSLELLKECEKNFTAVFVDASLCAFAPVREETDPITLLWHGKVCVGGWESTTPTGARFASASGQAGEGRKAGITLQRVMTGVSLVASREGEERKDKLHTPLDGVAPLARVLPSEGGYTEGQAREEASRCIRCACMQCVKECPFLQKYKEFPRVYARKLYNNASVVRGTRTANVIMNGCALCGQCEVICPEHFSMADLCLAARRDAVERDVMPVSAHEFALEDMAQASGPEASFFLEDPAFAAEGRHGAAMFFPGCQLAASRGEQVLAMYRYLRASLPGGVSLYSSCCGIPAHWAGREGLFASHAETLRAVWEKAGRPEILTACSSCMSALALALPEASVVSLWEKLDHLLPSSFPSAAPKVMNVQDPCGARRNEAWRNAVRSLAAKAGITVEEAARTGAESACCGYGGLVWNAQPDVADAMAEKRTGEFSRPVLASCIMCHDRFAERNESWHLFDILPPTAGEGEARAATPPGLSARRAGRIALKDAALEEFLGQKSAPHKESILLRIPEEVRKSMERRYILRQDVLAAIAGIEGSGAKFLNRENGHFLGSWRPRNVTFWVEYTADDDGGFTLVRAWCHRMVVPGAIQPATKVIMEERVHA</sequence>
<evidence type="ECO:0000256" key="1">
    <source>
        <dbReference type="ARBA" id="ARBA00022485"/>
    </source>
</evidence>
<dbReference type="GO" id="GO:0005886">
    <property type="term" value="C:plasma membrane"/>
    <property type="evidence" value="ECO:0007669"/>
    <property type="project" value="TreeGrafter"/>
</dbReference>
<dbReference type="Gene3D" id="3.50.50.60">
    <property type="entry name" value="FAD/NAD(P)-binding domain"/>
    <property type="match status" value="1"/>
</dbReference>
<reference evidence="7" key="2">
    <citation type="submission" date="2021-09" db="EMBL/GenBank/DDBJ databases">
        <authorList>
            <person name="Gilroy R."/>
        </authorList>
    </citation>
    <scope>NUCLEOTIDE SEQUENCE</scope>
    <source>
        <strain evidence="7">ChiGjej2B2-19336</strain>
    </source>
</reference>
<feature type="domain" description="4Fe-4S ferredoxin-type" evidence="6">
    <location>
        <begin position="296"/>
        <end position="328"/>
    </location>
</feature>
<evidence type="ECO:0000256" key="5">
    <source>
        <dbReference type="ARBA" id="ARBA00023014"/>
    </source>
</evidence>
<evidence type="ECO:0000256" key="3">
    <source>
        <dbReference type="ARBA" id="ARBA00023002"/>
    </source>
</evidence>
<dbReference type="InterPro" id="IPR009051">
    <property type="entry name" value="Helical_ferredxn"/>
</dbReference>
<dbReference type="GO" id="GO:0016491">
    <property type="term" value="F:oxidoreductase activity"/>
    <property type="evidence" value="ECO:0007669"/>
    <property type="project" value="UniProtKB-KW"/>
</dbReference>
<organism evidence="7 8">
    <name type="scientific">Mailhella massiliensis</name>
    <dbReference type="NCBI Taxonomy" id="1903261"/>
    <lineage>
        <taxon>Bacteria</taxon>
        <taxon>Pseudomonadati</taxon>
        <taxon>Thermodesulfobacteriota</taxon>
        <taxon>Desulfovibrionia</taxon>
        <taxon>Desulfovibrionales</taxon>
        <taxon>Desulfovibrionaceae</taxon>
        <taxon>Mailhella</taxon>
    </lineage>
</organism>
<protein>
    <submittedName>
        <fullName evidence="7">4Fe-4S dicluster domain-containing protein</fullName>
    </submittedName>
</protein>
<dbReference type="SUPFAM" id="SSF46548">
    <property type="entry name" value="alpha-helical ferredoxin"/>
    <property type="match status" value="1"/>
</dbReference>
<dbReference type="InterPro" id="IPR004017">
    <property type="entry name" value="Cys_rich_dom"/>
</dbReference>
<dbReference type="InterPro" id="IPR051460">
    <property type="entry name" value="HdrC_iron-sulfur_subunit"/>
</dbReference>
<dbReference type="PROSITE" id="PS51379">
    <property type="entry name" value="4FE4S_FER_2"/>
    <property type="match status" value="2"/>
</dbReference>
<evidence type="ECO:0000313" key="8">
    <source>
        <dbReference type="Proteomes" id="UP000698963"/>
    </source>
</evidence>
<dbReference type="InterPro" id="IPR017900">
    <property type="entry name" value="4Fe4S_Fe_S_CS"/>
</dbReference>
<dbReference type="InterPro" id="IPR017896">
    <property type="entry name" value="4Fe4S_Fe-S-bd"/>
</dbReference>